<dbReference type="GO" id="GO:0009055">
    <property type="term" value="F:electron transfer activity"/>
    <property type="evidence" value="ECO:0007669"/>
    <property type="project" value="InterPro"/>
</dbReference>
<evidence type="ECO:0000256" key="7">
    <source>
        <dbReference type="SAM" id="SignalP"/>
    </source>
</evidence>
<sequence>MDEHTMTKTQHDGARILRTARLLAAAAGTLAVMGALSSAHAAEAPASPAAPERAPLPTQNLTAADIVRQVDELPAPTALGGFAVHSKNFCESCHGPNGVAQTAMWPHVSGQPFEVTAKALLEYRAGLRSSGAQAALMAKAAQKLSDQQIADVAALYAQLPGPDGTTLTVGKDQVKPKPIDNTFIITKGDPARAITPCAACHGAGPESAVKAPVLHGQNPAYLVRSLKDFKSGVRKNDFMEEMRFFAEAMTDDEIEAVSLWYGNQMGRAGTMKK</sequence>
<feature type="chain" id="PRO_5003588158" evidence="7">
    <location>
        <begin position="42"/>
        <end position="273"/>
    </location>
</feature>
<dbReference type="InterPro" id="IPR036909">
    <property type="entry name" value="Cyt_c-like_dom_sf"/>
</dbReference>
<evidence type="ECO:0000256" key="1">
    <source>
        <dbReference type="ARBA" id="ARBA00022448"/>
    </source>
</evidence>
<gene>
    <name evidence="9" type="ORF">HMPREF9440_01851</name>
</gene>
<feature type="domain" description="Cytochrome c" evidence="8">
    <location>
        <begin position="183"/>
        <end position="265"/>
    </location>
</feature>
<dbReference type="InterPro" id="IPR050597">
    <property type="entry name" value="Cytochrome_c_Oxidase_Subunit"/>
</dbReference>
<evidence type="ECO:0000256" key="2">
    <source>
        <dbReference type="ARBA" id="ARBA00022617"/>
    </source>
</evidence>
<dbReference type="PROSITE" id="PS51007">
    <property type="entry name" value="CYTC"/>
    <property type="match status" value="2"/>
</dbReference>
<dbReference type="Gene3D" id="1.10.760.10">
    <property type="entry name" value="Cytochrome c-like domain"/>
    <property type="match status" value="2"/>
</dbReference>
<protein>
    <submittedName>
        <fullName evidence="9">Cytochrome C family protein</fullName>
    </submittedName>
</protein>
<keyword evidence="4" id="KW-0249">Electron transport</keyword>
<dbReference type="HOGENOM" id="CLU_076280_2_0_4"/>
<keyword evidence="2 6" id="KW-0349">Heme</keyword>
<dbReference type="GO" id="GO:0020037">
    <property type="term" value="F:heme binding"/>
    <property type="evidence" value="ECO:0007669"/>
    <property type="project" value="InterPro"/>
</dbReference>
<dbReference type="Proteomes" id="UP000004956">
    <property type="component" value="Unassembled WGS sequence"/>
</dbReference>
<accession>H3KGH1</accession>
<dbReference type="GO" id="GO:0046872">
    <property type="term" value="F:metal ion binding"/>
    <property type="evidence" value="ECO:0007669"/>
    <property type="project" value="UniProtKB-KW"/>
</dbReference>
<organism evidence="9 10">
    <name type="scientific">Sutterella parvirubra YIT 11816</name>
    <dbReference type="NCBI Taxonomy" id="762967"/>
    <lineage>
        <taxon>Bacteria</taxon>
        <taxon>Pseudomonadati</taxon>
        <taxon>Pseudomonadota</taxon>
        <taxon>Betaproteobacteria</taxon>
        <taxon>Burkholderiales</taxon>
        <taxon>Sutterellaceae</taxon>
        <taxon>Sutterella</taxon>
    </lineage>
</organism>
<dbReference type="InterPro" id="IPR009056">
    <property type="entry name" value="Cyt_c-like_dom"/>
</dbReference>
<proteinExistence type="predicted"/>
<dbReference type="EMBL" id="AFBQ01000279">
    <property type="protein sequence ID" value="EHY30789.1"/>
    <property type="molecule type" value="Genomic_DNA"/>
</dbReference>
<dbReference type="Pfam" id="PF00034">
    <property type="entry name" value="Cytochrom_C"/>
    <property type="match status" value="1"/>
</dbReference>
<dbReference type="PANTHER" id="PTHR33751">
    <property type="entry name" value="CBB3-TYPE CYTOCHROME C OXIDASE SUBUNIT FIXP"/>
    <property type="match status" value="1"/>
</dbReference>
<dbReference type="AlphaFoldDB" id="H3KGH1"/>
<dbReference type="PANTHER" id="PTHR33751:SF9">
    <property type="entry name" value="CYTOCHROME C4"/>
    <property type="match status" value="1"/>
</dbReference>
<comment type="caution">
    <text evidence="9">The sequence shown here is derived from an EMBL/GenBank/DDBJ whole genome shotgun (WGS) entry which is preliminary data.</text>
</comment>
<evidence type="ECO:0000256" key="4">
    <source>
        <dbReference type="ARBA" id="ARBA00022982"/>
    </source>
</evidence>
<evidence type="ECO:0000313" key="10">
    <source>
        <dbReference type="Proteomes" id="UP000004956"/>
    </source>
</evidence>
<evidence type="ECO:0000256" key="3">
    <source>
        <dbReference type="ARBA" id="ARBA00022723"/>
    </source>
</evidence>
<evidence type="ECO:0000256" key="5">
    <source>
        <dbReference type="ARBA" id="ARBA00023004"/>
    </source>
</evidence>
<evidence type="ECO:0000313" key="9">
    <source>
        <dbReference type="EMBL" id="EHY30789.1"/>
    </source>
</evidence>
<dbReference type="SUPFAM" id="SSF46626">
    <property type="entry name" value="Cytochrome c"/>
    <property type="match status" value="2"/>
</dbReference>
<reference evidence="9 10" key="1">
    <citation type="submission" date="2011-11" db="EMBL/GenBank/DDBJ databases">
        <authorList>
            <person name="Weinstock G."/>
            <person name="Sodergren E."/>
            <person name="Clifton S."/>
            <person name="Fulton L."/>
            <person name="Fulton B."/>
            <person name="Courtney L."/>
            <person name="Fronick C."/>
            <person name="Harrison M."/>
            <person name="Strong C."/>
            <person name="Farmer C."/>
            <person name="Delahaunty K."/>
            <person name="Markovic C."/>
            <person name="Hall O."/>
            <person name="Minx P."/>
            <person name="Tomlinson C."/>
            <person name="Mitreva M."/>
            <person name="Hou S."/>
            <person name="Chen J."/>
            <person name="Wollam A."/>
            <person name="Pepin K.H."/>
            <person name="Johnson M."/>
            <person name="Bhonagiri V."/>
            <person name="Zhang X."/>
            <person name="Suruliraj S."/>
            <person name="Warren W."/>
            <person name="Chinwalla A."/>
            <person name="Mardis E.R."/>
            <person name="Wilson R.K."/>
        </authorList>
    </citation>
    <scope>NUCLEOTIDE SEQUENCE [LARGE SCALE GENOMIC DNA]</scope>
    <source>
        <strain evidence="9 10">YIT 11816</strain>
    </source>
</reference>
<dbReference type="PATRIC" id="fig|762967.3.peg.1458"/>
<name>H3KGH1_9BURK</name>
<keyword evidence="10" id="KW-1185">Reference proteome</keyword>
<evidence type="ECO:0000256" key="6">
    <source>
        <dbReference type="PROSITE-ProRule" id="PRU00433"/>
    </source>
</evidence>
<keyword evidence="3 6" id="KW-0479">Metal-binding</keyword>
<keyword evidence="5 6" id="KW-0408">Iron</keyword>
<keyword evidence="7" id="KW-0732">Signal</keyword>
<feature type="domain" description="Cytochrome c" evidence="8">
    <location>
        <begin position="76"/>
        <end position="160"/>
    </location>
</feature>
<dbReference type="STRING" id="762967.HMPREF9440_01851"/>
<keyword evidence="1" id="KW-0813">Transport</keyword>
<feature type="signal peptide" evidence="7">
    <location>
        <begin position="1"/>
        <end position="41"/>
    </location>
</feature>
<evidence type="ECO:0000259" key="8">
    <source>
        <dbReference type="PROSITE" id="PS51007"/>
    </source>
</evidence>